<dbReference type="InterPro" id="IPR011060">
    <property type="entry name" value="RibuloseP-bd_barrel"/>
</dbReference>
<evidence type="ECO:0000256" key="13">
    <source>
        <dbReference type="ARBA" id="ARBA00047838"/>
    </source>
</evidence>
<dbReference type="Gene3D" id="3.20.20.70">
    <property type="entry name" value="Aldolase class I"/>
    <property type="match status" value="1"/>
</dbReference>
<evidence type="ECO:0000256" key="11">
    <source>
        <dbReference type="ARBA" id="ARBA00031409"/>
    </source>
</evidence>
<evidence type="ECO:0000313" key="15">
    <source>
        <dbReference type="EMBL" id="GLQ26042.1"/>
    </source>
</evidence>
<keyword evidence="8" id="KW-0456">Lyase</keyword>
<proteinExistence type="inferred from homology"/>
<dbReference type="InterPro" id="IPR004651">
    <property type="entry name" value="HisF"/>
</dbReference>
<organism evidence="15 16">
    <name type="scientific">Sulfitobacter pacificus</name>
    <dbReference type="NCBI Taxonomy" id="1499314"/>
    <lineage>
        <taxon>Bacteria</taxon>
        <taxon>Pseudomonadati</taxon>
        <taxon>Pseudomonadota</taxon>
        <taxon>Alphaproteobacteria</taxon>
        <taxon>Rhodobacterales</taxon>
        <taxon>Roseobacteraceae</taxon>
        <taxon>Sulfitobacter</taxon>
    </lineage>
</organism>
<comment type="pathway">
    <text evidence="1">Amino-acid biosynthesis; L-histidine biosynthesis; L-histidine from 5-phospho-alpha-D-ribose 1-diphosphate: step 5/9.</text>
</comment>
<dbReference type="CDD" id="cd04731">
    <property type="entry name" value="HisF"/>
    <property type="match status" value="1"/>
</dbReference>
<dbReference type="PANTHER" id="PTHR21235">
    <property type="entry name" value="IMIDAZOLE GLYCEROL PHOSPHATE SYNTHASE SUBUNIT HISF/H IGP SYNTHASE SUBUNIT HISF/H"/>
    <property type="match status" value="1"/>
</dbReference>
<evidence type="ECO:0000256" key="8">
    <source>
        <dbReference type="ARBA" id="ARBA00023239"/>
    </source>
</evidence>
<keyword evidence="16" id="KW-1185">Reference proteome</keyword>
<keyword evidence="7 14" id="KW-0368">Histidine biosynthesis</keyword>
<comment type="subunit">
    <text evidence="3">Heterodimer of HisH and HisF.</text>
</comment>
<evidence type="ECO:0000256" key="10">
    <source>
        <dbReference type="ARBA" id="ARBA00030264"/>
    </source>
</evidence>
<dbReference type="EC" id="4.3.2.10" evidence="4"/>
<evidence type="ECO:0000256" key="6">
    <source>
        <dbReference type="ARBA" id="ARBA00022605"/>
    </source>
</evidence>
<reference evidence="15" key="1">
    <citation type="journal article" date="2014" name="Int. J. Syst. Evol. Microbiol.">
        <title>Complete genome of a new Firmicutes species belonging to the dominant human colonic microbiota ('Ruminococcus bicirculans') reveals two chromosomes and a selective capacity to utilize plant glucans.</title>
        <authorList>
            <consortium name="NISC Comparative Sequencing Program"/>
            <person name="Wegmann U."/>
            <person name="Louis P."/>
            <person name="Goesmann A."/>
            <person name="Henrissat B."/>
            <person name="Duncan S.H."/>
            <person name="Flint H.J."/>
        </authorList>
    </citation>
    <scope>NUCLEOTIDE SEQUENCE</scope>
    <source>
        <strain evidence="15">NBRC 109915</strain>
    </source>
</reference>
<accession>A0ABQ5VG35</accession>
<protein>
    <recommendedName>
        <fullName evidence="5">Imidazole glycerol phosphate synthase subunit HisF</fullName>
        <ecNumber evidence="4">4.3.2.10</ecNumber>
    </recommendedName>
    <alternativeName>
        <fullName evidence="10">IGP synthase cyclase subunit</fullName>
    </alternativeName>
    <alternativeName>
        <fullName evidence="11">IGP synthase subunit HisF</fullName>
    </alternativeName>
    <alternativeName>
        <fullName evidence="12">ImGP synthase subunit HisF</fullName>
    </alternativeName>
</protein>
<evidence type="ECO:0000256" key="4">
    <source>
        <dbReference type="ARBA" id="ARBA00012809"/>
    </source>
</evidence>
<evidence type="ECO:0000256" key="5">
    <source>
        <dbReference type="ARBA" id="ARBA00016318"/>
    </source>
</evidence>
<evidence type="ECO:0000256" key="1">
    <source>
        <dbReference type="ARBA" id="ARBA00005091"/>
    </source>
</evidence>
<keyword evidence="6 14" id="KW-0028">Amino-acid biosynthesis</keyword>
<reference evidence="15" key="2">
    <citation type="submission" date="2023-01" db="EMBL/GenBank/DDBJ databases">
        <title>Draft genome sequence of Sulfitobacter pacificus strain NBRC 109915.</title>
        <authorList>
            <person name="Sun Q."/>
            <person name="Mori K."/>
        </authorList>
    </citation>
    <scope>NUCLEOTIDE SEQUENCE</scope>
    <source>
        <strain evidence="15">NBRC 109915</strain>
    </source>
</reference>
<gene>
    <name evidence="15" type="primary">hisF</name>
    <name evidence="15" type="ORF">GCM10007927_08450</name>
</gene>
<comment type="similarity">
    <text evidence="2 14">Belongs to the HisA/HisF family.</text>
</comment>
<dbReference type="NCBIfam" id="TIGR00735">
    <property type="entry name" value="hisF"/>
    <property type="match status" value="1"/>
</dbReference>
<comment type="caution">
    <text evidence="15">The sequence shown here is derived from an EMBL/GenBank/DDBJ whole genome shotgun (WGS) entry which is preliminary data.</text>
</comment>
<sequence length="233" mass="23935">MNFVGLRDAGDPVDAAIAYDAAGADELCFLDIHATHENRGTMFDLVRRTAEHCYIPLTVGGGVRSAQDVRALLLAGADKVSFNSAAVADPDVIATAADQFGSQCIVCAIDAKTVAPGKWEIFTHGGRKPTGIDAVAFAKTVAAKGAGEILLTSMDRDGTKQGFNLPLTRAISDAVCVPVIASGGVGTLDHLVDGVTKGGASAVLAASIFHFGEFTIAQAKSHMAAAGIPVRLT</sequence>
<comment type="function">
    <text evidence="9">IGPS catalyzes the conversion of PRFAR and glutamine to IGP, AICAR and glutamate. The HisF subunit catalyzes the cyclization activity that produces IGP and AICAR from PRFAR using the ammonia provided by the HisH subunit.</text>
</comment>
<dbReference type="InterPro" id="IPR050064">
    <property type="entry name" value="IGPS_HisA/HisF"/>
</dbReference>
<evidence type="ECO:0000313" key="16">
    <source>
        <dbReference type="Proteomes" id="UP001161388"/>
    </source>
</evidence>
<dbReference type="InterPro" id="IPR006062">
    <property type="entry name" value="His_biosynth"/>
</dbReference>
<dbReference type="Pfam" id="PF00977">
    <property type="entry name" value="His_biosynth"/>
    <property type="match status" value="1"/>
</dbReference>
<evidence type="ECO:0000256" key="12">
    <source>
        <dbReference type="ARBA" id="ARBA00032401"/>
    </source>
</evidence>
<evidence type="ECO:0000256" key="3">
    <source>
        <dbReference type="ARBA" id="ARBA00011152"/>
    </source>
</evidence>
<dbReference type="PANTHER" id="PTHR21235:SF2">
    <property type="entry name" value="IMIDAZOLE GLYCEROL PHOSPHATE SYNTHASE HISHF"/>
    <property type="match status" value="1"/>
</dbReference>
<dbReference type="EMBL" id="BSNL01000001">
    <property type="protein sequence ID" value="GLQ26042.1"/>
    <property type="molecule type" value="Genomic_DNA"/>
</dbReference>
<dbReference type="InterPro" id="IPR013785">
    <property type="entry name" value="Aldolase_TIM"/>
</dbReference>
<name>A0ABQ5VG35_9RHOB</name>
<evidence type="ECO:0000256" key="7">
    <source>
        <dbReference type="ARBA" id="ARBA00023102"/>
    </source>
</evidence>
<dbReference type="Proteomes" id="UP001161388">
    <property type="component" value="Unassembled WGS sequence"/>
</dbReference>
<evidence type="ECO:0000256" key="14">
    <source>
        <dbReference type="RuleBase" id="RU003657"/>
    </source>
</evidence>
<evidence type="ECO:0000256" key="2">
    <source>
        <dbReference type="ARBA" id="ARBA00009667"/>
    </source>
</evidence>
<dbReference type="SUPFAM" id="SSF51366">
    <property type="entry name" value="Ribulose-phoshate binding barrel"/>
    <property type="match status" value="1"/>
</dbReference>
<comment type="catalytic activity">
    <reaction evidence="13">
        <text>5-[(5-phospho-1-deoxy-D-ribulos-1-ylimino)methylamino]-1-(5-phospho-beta-D-ribosyl)imidazole-4-carboxamide + L-glutamine = D-erythro-1-(imidazol-4-yl)glycerol 3-phosphate + 5-amino-1-(5-phospho-beta-D-ribosyl)imidazole-4-carboxamide + L-glutamate + H(+)</text>
        <dbReference type="Rhea" id="RHEA:24793"/>
        <dbReference type="ChEBI" id="CHEBI:15378"/>
        <dbReference type="ChEBI" id="CHEBI:29985"/>
        <dbReference type="ChEBI" id="CHEBI:58278"/>
        <dbReference type="ChEBI" id="CHEBI:58359"/>
        <dbReference type="ChEBI" id="CHEBI:58475"/>
        <dbReference type="ChEBI" id="CHEBI:58525"/>
        <dbReference type="EC" id="4.3.2.10"/>
    </reaction>
</comment>
<evidence type="ECO:0000256" key="9">
    <source>
        <dbReference type="ARBA" id="ARBA00025475"/>
    </source>
</evidence>